<reference evidence="1" key="1">
    <citation type="submission" date="2018-02" db="EMBL/GenBank/DDBJ databases">
        <title>Rhizophora mucronata_Transcriptome.</title>
        <authorList>
            <person name="Meera S.P."/>
            <person name="Sreeshan A."/>
            <person name="Augustine A."/>
        </authorList>
    </citation>
    <scope>NUCLEOTIDE SEQUENCE</scope>
    <source>
        <tissue evidence="1">Leaf</tissue>
    </source>
</reference>
<evidence type="ECO:0000313" key="1">
    <source>
        <dbReference type="EMBL" id="MBX69852.1"/>
    </source>
</evidence>
<dbReference type="EMBL" id="GGEC01089368">
    <property type="protein sequence ID" value="MBX69852.1"/>
    <property type="molecule type" value="Transcribed_RNA"/>
</dbReference>
<protein>
    <submittedName>
        <fullName evidence="1">Uncharacterized protein</fullName>
    </submittedName>
</protein>
<sequence>MHWPKLCTLGCLIGSWRGLIVPLAKTLTLRS</sequence>
<organism evidence="1">
    <name type="scientific">Rhizophora mucronata</name>
    <name type="common">Asiatic mangrove</name>
    <dbReference type="NCBI Taxonomy" id="61149"/>
    <lineage>
        <taxon>Eukaryota</taxon>
        <taxon>Viridiplantae</taxon>
        <taxon>Streptophyta</taxon>
        <taxon>Embryophyta</taxon>
        <taxon>Tracheophyta</taxon>
        <taxon>Spermatophyta</taxon>
        <taxon>Magnoliopsida</taxon>
        <taxon>eudicotyledons</taxon>
        <taxon>Gunneridae</taxon>
        <taxon>Pentapetalae</taxon>
        <taxon>rosids</taxon>
        <taxon>fabids</taxon>
        <taxon>Malpighiales</taxon>
        <taxon>Rhizophoraceae</taxon>
        <taxon>Rhizophora</taxon>
    </lineage>
</organism>
<accession>A0A2P2QS45</accession>
<dbReference type="AlphaFoldDB" id="A0A2P2QS45"/>
<name>A0A2P2QS45_RHIMU</name>
<proteinExistence type="predicted"/>